<dbReference type="CDD" id="cd03224">
    <property type="entry name" value="ABC_TM1139_LivF_branched"/>
    <property type="match status" value="1"/>
</dbReference>
<evidence type="ECO:0000256" key="4">
    <source>
        <dbReference type="ARBA" id="ARBA00022840"/>
    </source>
</evidence>
<dbReference type="Proteomes" id="UP000483078">
    <property type="component" value="Unassembled WGS sequence"/>
</dbReference>
<dbReference type="SUPFAM" id="SSF52540">
    <property type="entry name" value="P-loop containing nucleoside triphosphate hydrolases"/>
    <property type="match status" value="1"/>
</dbReference>
<protein>
    <submittedName>
        <fullName evidence="7">ABC transporter ATP-binding protein</fullName>
    </submittedName>
</protein>
<accession>A0A7C9LAH7</accession>
<keyword evidence="2" id="KW-0813">Transport</keyword>
<dbReference type="Pfam" id="PF00005">
    <property type="entry name" value="ABC_tran"/>
    <property type="match status" value="1"/>
</dbReference>
<dbReference type="SMART" id="SM00382">
    <property type="entry name" value="AAA"/>
    <property type="match status" value="1"/>
</dbReference>
<feature type="domain" description="ABC transporter" evidence="6">
    <location>
        <begin position="5"/>
        <end position="235"/>
    </location>
</feature>
<keyword evidence="5" id="KW-0029">Amino-acid transport</keyword>
<reference evidence="7 8" key="1">
    <citation type="submission" date="2019-06" db="EMBL/GenBank/DDBJ databases">
        <title>Enrichment of Autotrophic Halophilic Microorganisms from Red Sea Brine Pool Using Microbial Electrosynthesis System.</title>
        <authorList>
            <person name="Alqahtani M.F."/>
            <person name="Bajracharya S."/>
            <person name="Katuri K.P."/>
            <person name="Ali M."/>
            <person name="Saikaly P.E."/>
        </authorList>
    </citation>
    <scope>NUCLEOTIDE SEQUENCE [LARGE SCALE GENOMIC DNA]</scope>
    <source>
        <strain evidence="7">MES6</strain>
    </source>
</reference>
<dbReference type="RefSeq" id="WP_273248806.1">
    <property type="nucleotide sequence ID" value="NZ_VENJ01000006.1"/>
</dbReference>
<gene>
    <name evidence="7" type="ORF">FH759_05910</name>
</gene>
<dbReference type="InterPro" id="IPR003593">
    <property type="entry name" value="AAA+_ATPase"/>
</dbReference>
<dbReference type="GO" id="GO:0016887">
    <property type="term" value="F:ATP hydrolysis activity"/>
    <property type="evidence" value="ECO:0007669"/>
    <property type="project" value="InterPro"/>
</dbReference>
<dbReference type="InterPro" id="IPR052156">
    <property type="entry name" value="BCAA_Transport_ATP-bd_LivF"/>
</dbReference>
<evidence type="ECO:0000259" key="6">
    <source>
        <dbReference type="PROSITE" id="PS50893"/>
    </source>
</evidence>
<dbReference type="InterPro" id="IPR017871">
    <property type="entry name" value="ABC_transporter-like_CS"/>
</dbReference>
<comment type="similarity">
    <text evidence="1">Belongs to the ABC transporter superfamily.</text>
</comment>
<organism evidence="7 8">
    <name type="scientific">Sediminimonas qiaohouensis</name>
    <dbReference type="NCBI Taxonomy" id="552061"/>
    <lineage>
        <taxon>Bacteria</taxon>
        <taxon>Pseudomonadati</taxon>
        <taxon>Pseudomonadota</taxon>
        <taxon>Alphaproteobacteria</taxon>
        <taxon>Rhodobacterales</taxon>
        <taxon>Roseobacteraceae</taxon>
        <taxon>Sediminimonas</taxon>
    </lineage>
</organism>
<dbReference type="InterPro" id="IPR003439">
    <property type="entry name" value="ABC_transporter-like_ATP-bd"/>
</dbReference>
<dbReference type="PANTHER" id="PTHR43820:SF5">
    <property type="entry name" value="HIGH-AFFINITY BRANCHED-CHAIN AMINO ACID TRANSPORT ATP-BINDING PROTEIN"/>
    <property type="match status" value="1"/>
</dbReference>
<keyword evidence="3" id="KW-0547">Nucleotide-binding</keyword>
<evidence type="ECO:0000256" key="5">
    <source>
        <dbReference type="ARBA" id="ARBA00022970"/>
    </source>
</evidence>
<dbReference type="Gene3D" id="3.40.50.300">
    <property type="entry name" value="P-loop containing nucleotide triphosphate hydrolases"/>
    <property type="match status" value="1"/>
</dbReference>
<dbReference type="PANTHER" id="PTHR43820">
    <property type="entry name" value="HIGH-AFFINITY BRANCHED-CHAIN AMINO ACID TRANSPORT ATP-BINDING PROTEIN LIVF"/>
    <property type="match status" value="1"/>
</dbReference>
<dbReference type="GO" id="GO:0015658">
    <property type="term" value="F:branched-chain amino acid transmembrane transporter activity"/>
    <property type="evidence" value="ECO:0007669"/>
    <property type="project" value="TreeGrafter"/>
</dbReference>
<sequence>MTTRLIVENLTCRHGLLTAVRDVSFALQAGEVLCVIGANGAGKTTLMNAIAGTHRPVGGRIALDGGDVTAQPAFVRVRSGIAMSPEGRRLFADMTVRENLLIAAENGRAGDWTLARVLEAFPQLRPLIDMPAGRLSGGQRQAAAIGRALLTNPVVLLLDEVSLGLSPAAVEGVYQSLAMIKEARTTTMVVVEQDLTRALGFADQVLCMAEGQTELQGMPGHLSREQITDAYFGIHDKELSDV</sequence>
<dbReference type="GO" id="GO:0005524">
    <property type="term" value="F:ATP binding"/>
    <property type="evidence" value="ECO:0007669"/>
    <property type="project" value="UniProtKB-KW"/>
</dbReference>
<name>A0A7C9LAH7_9RHOB</name>
<evidence type="ECO:0000256" key="2">
    <source>
        <dbReference type="ARBA" id="ARBA00022448"/>
    </source>
</evidence>
<proteinExistence type="inferred from homology"/>
<keyword evidence="4 7" id="KW-0067">ATP-binding</keyword>
<evidence type="ECO:0000256" key="3">
    <source>
        <dbReference type="ARBA" id="ARBA00022741"/>
    </source>
</evidence>
<comment type="caution">
    <text evidence="7">The sequence shown here is derived from an EMBL/GenBank/DDBJ whole genome shotgun (WGS) entry which is preliminary data.</text>
</comment>
<dbReference type="PROSITE" id="PS50893">
    <property type="entry name" value="ABC_TRANSPORTER_2"/>
    <property type="match status" value="1"/>
</dbReference>
<dbReference type="PROSITE" id="PS00211">
    <property type="entry name" value="ABC_TRANSPORTER_1"/>
    <property type="match status" value="1"/>
</dbReference>
<evidence type="ECO:0000313" key="8">
    <source>
        <dbReference type="Proteomes" id="UP000483078"/>
    </source>
</evidence>
<evidence type="ECO:0000313" key="7">
    <source>
        <dbReference type="EMBL" id="MTJ04217.1"/>
    </source>
</evidence>
<dbReference type="InterPro" id="IPR027417">
    <property type="entry name" value="P-loop_NTPase"/>
</dbReference>
<dbReference type="EMBL" id="VENJ01000006">
    <property type="protein sequence ID" value="MTJ04217.1"/>
    <property type="molecule type" value="Genomic_DNA"/>
</dbReference>
<dbReference type="GO" id="GO:0015807">
    <property type="term" value="P:L-amino acid transport"/>
    <property type="evidence" value="ECO:0007669"/>
    <property type="project" value="TreeGrafter"/>
</dbReference>
<dbReference type="AlphaFoldDB" id="A0A7C9LAH7"/>
<evidence type="ECO:0000256" key="1">
    <source>
        <dbReference type="ARBA" id="ARBA00005417"/>
    </source>
</evidence>